<keyword evidence="2" id="KW-0378">Hydrolase</keyword>
<evidence type="ECO:0000256" key="2">
    <source>
        <dbReference type="ARBA" id="ARBA00022801"/>
    </source>
</evidence>
<dbReference type="PANTHER" id="PTHR43808">
    <property type="entry name" value="ACETYLORNITHINE DEACETYLASE"/>
    <property type="match status" value="1"/>
</dbReference>
<evidence type="ECO:0000313" key="5">
    <source>
        <dbReference type="Proteomes" id="UP001250932"/>
    </source>
</evidence>
<dbReference type="SUPFAM" id="SSF55031">
    <property type="entry name" value="Bacterial exopeptidase dimerisation domain"/>
    <property type="match status" value="1"/>
</dbReference>
<proteinExistence type="predicted"/>
<dbReference type="Proteomes" id="UP001250932">
    <property type="component" value="Unassembled WGS sequence"/>
</dbReference>
<evidence type="ECO:0000313" key="4">
    <source>
        <dbReference type="EMBL" id="MDT7042962.1"/>
    </source>
</evidence>
<dbReference type="InterPro" id="IPR002933">
    <property type="entry name" value="Peptidase_M20"/>
</dbReference>
<dbReference type="InterPro" id="IPR017150">
    <property type="entry name" value="Pept_M20_glutamate_carboxypep"/>
</dbReference>
<evidence type="ECO:0000259" key="3">
    <source>
        <dbReference type="Pfam" id="PF07687"/>
    </source>
</evidence>
<dbReference type="PANTHER" id="PTHR43808:SF9">
    <property type="entry name" value="BLL0789 PROTEIN"/>
    <property type="match status" value="1"/>
</dbReference>
<name>A0ABU3K9C2_9BACT</name>
<dbReference type="InterPro" id="IPR011650">
    <property type="entry name" value="Peptidase_M20_dimer"/>
</dbReference>
<dbReference type="InterPro" id="IPR036264">
    <property type="entry name" value="Bact_exopeptidase_dim_dom"/>
</dbReference>
<dbReference type="CDD" id="cd03885">
    <property type="entry name" value="M20_CPDG2"/>
    <property type="match status" value="1"/>
</dbReference>
<comment type="caution">
    <text evidence="4">The sequence shown here is derived from an EMBL/GenBank/DDBJ whole genome shotgun (WGS) entry which is preliminary data.</text>
</comment>
<evidence type="ECO:0000256" key="1">
    <source>
        <dbReference type="ARBA" id="ARBA00022723"/>
    </source>
</evidence>
<organism evidence="4 5">
    <name type="scientific">Candidatus Nitronereus thalassa</name>
    <dbReference type="NCBI Taxonomy" id="3020898"/>
    <lineage>
        <taxon>Bacteria</taxon>
        <taxon>Pseudomonadati</taxon>
        <taxon>Nitrospirota</taxon>
        <taxon>Nitrospiria</taxon>
        <taxon>Nitrospirales</taxon>
        <taxon>Nitrospiraceae</taxon>
        <taxon>Candidatus Nitronereus</taxon>
    </lineage>
</organism>
<dbReference type="Pfam" id="PF01546">
    <property type="entry name" value="Peptidase_M20"/>
    <property type="match status" value="1"/>
</dbReference>
<protein>
    <submittedName>
        <fullName evidence="4">M20 family metallopeptidase</fullName>
    </submittedName>
</protein>
<dbReference type="Gene3D" id="3.40.630.10">
    <property type="entry name" value="Zn peptidases"/>
    <property type="match status" value="1"/>
</dbReference>
<dbReference type="RefSeq" id="WP_313833436.1">
    <property type="nucleotide sequence ID" value="NZ_JAQOUE010000001.1"/>
</dbReference>
<dbReference type="SUPFAM" id="SSF53187">
    <property type="entry name" value="Zn-dependent exopeptidases"/>
    <property type="match status" value="1"/>
</dbReference>
<dbReference type="PIRSF" id="PIRSF037238">
    <property type="entry name" value="Carboxypeptidase_G2"/>
    <property type="match status" value="1"/>
</dbReference>
<dbReference type="Gene3D" id="3.30.70.360">
    <property type="match status" value="1"/>
</dbReference>
<keyword evidence="5" id="KW-1185">Reference proteome</keyword>
<dbReference type="Pfam" id="PF07687">
    <property type="entry name" value="M20_dimer"/>
    <property type="match status" value="1"/>
</dbReference>
<dbReference type="EMBL" id="JAQOUE010000001">
    <property type="protein sequence ID" value="MDT7042962.1"/>
    <property type="molecule type" value="Genomic_DNA"/>
</dbReference>
<sequence length="443" mass="49012">MKRLKRPVQIFQSAIFFQAFLYLIAFPSMASGEIQTTPTQLTEQEQQLVNWVGSKQAIMLKDLETYVNINTWTMNRDGLDQFRDLLDEELQSLGFETTLKPSGEIELLSCQEKKVTFAQHLLGQRIGKSSTKVLLNGHLDTVFPKDDEFQTMVIETDGKIKGPGVLDMKGGIVAMTYALKALHQHGRLQNSNITVFFNTDEEVGSLGSRPYIEELAMQHDVGLVFEGSHNHKLARQRKGLGQARIKVIGREAHAGEAHVDGVSANLELAHKVIALEALTDYEKKTTVNVGIMQGGETRNTRPGCADAFVDLRFADNHDGLELKTQVERIALTRYTNHSDFPALPKSEVWSVLHRPAKAIHPTTDNLIAEAMGLSTLIGEPIVGTYWAGGGTDGSLMQAKGLPTVDSLGLNGDGVHSSREWTTTKSLMARTKLITVFLDRLIHQ</sequence>
<accession>A0ABU3K9C2</accession>
<reference evidence="4 5" key="1">
    <citation type="journal article" date="2023" name="ISME J.">
        <title>Cultivation and genomic characterization of novel and ubiquitous marine nitrite-oxidizing bacteria from the Nitrospirales.</title>
        <authorList>
            <person name="Mueller A.J."/>
            <person name="Daebeler A."/>
            <person name="Herbold C.W."/>
            <person name="Kirkegaard R.H."/>
            <person name="Daims H."/>
        </authorList>
    </citation>
    <scope>NUCLEOTIDE SEQUENCE [LARGE SCALE GENOMIC DNA]</scope>
    <source>
        <strain evidence="4 5">EB</strain>
    </source>
</reference>
<keyword evidence="1" id="KW-0479">Metal-binding</keyword>
<gene>
    <name evidence="4" type="ORF">PPG34_11410</name>
</gene>
<dbReference type="InterPro" id="IPR050072">
    <property type="entry name" value="Peptidase_M20A"/>
</dbReference>
<feature type="domain" description="Peptidase M20 dimerisation" evidence="3">
    <location>
        <begin position="237"/>
        <end position="334"/>
    </location>
</feature>